<dbReference type="InterPro" id="IPR036259">
    <property type="entry name" value="MFS_trans_sf"/>
</dbReference>
<keyword evidence="5 8" id="KW-0812">Transmembrane</keyword>
<evidence type="ECO:0000256" key="2">
    <source>
        <dbReference type="ARBA" id="ARBA00004141"/>
    </source>
</evidence>
<evidence type="ECO:0000256" key="4">
    <source>
        <dbReference type="ARBA" id="ARBA00022448"/>
    </source>
</evidence>
<comment type="caution">
    <text evidence="10">The sequence shown here is derived from an EMBL/GenBank/DDBJ whole genome shotgun (WGS) entry which is preliminary data.</text>
</comment>
<proteinExistence type="inferred from homology"/>
<dbReference type="Gene3D" id="1.20.1250.20">
    <property type="entry name" value="MFS general substrate transporter like domains"/>
    <property type="match status" value="1"/>
</dbReference>
<dbReference type="PRINTS" id="PR01035">
    <property type="entry name" value="TCRTETA"/>
</dbReference>
<evidence type="ECO:0000256" key="6">
    <source>
        <dbReference type="ARBA" id="ARBA00022989"/>
    </source>
</evidence>
<dbReference type="Pfam" id="PF07690">
    <property type="entry name" value="MFS_1"/>
    <property type="match status" value="1"/>
</dbReference>
<dbReference type="SUPFAM" id="SSF103473">
    <property type="entry name" value="MFS general substrate transporter"/>
    <property type="match status" value="1"/>
</dbReference>
<evidence type="ECO:0000259" key="9">
    <source>
        <dbReference type="PROSITE" id="PS50850"/>
    </source>
</evidence>
<keyword evidence="11" id="KW-1185">Reference proteome</keyword>
<reference evidence="10 11" key="1">
    <citation type="submission" date="2018-11" db="EMBL/GenBank/DDBJ databases">
        <title>Rufibacter latericius sp. nov., isolated from water in Baiyang Lake.</title>
        <authorList>
            <person name="Yang Y."/>
        </authorList>
    </citation>
    <scope>NUCLEOTIDE SEQUENCE [LARGE SCALE GENOMIC DNA]</scope>
    <source>
        <strain evidence="10 11">MCC P1</strain>
    </source>
</reference>
<dbReference type="InterPro" id="IPR005829">
    <property type="entry name" value="Sugar_transporter_CS"/>
</dbReference>
<dbReference type="GO" id="GO:0016020">
    <property type="term" value="C:membrane"/>
    <property type="evidence" value="ECO:0007669"/>
    <property type="project" value="UniProtKB-SubCell"/>
</dbReference>
<keyword evidence="7 8" id="KW-0472">Membrane</keyword>
<evidence type="ECO:0000256" key="7">
    <source>
        <dbReference type="ARBA" id="ARBA00023136"/>
    </source>
</evidence>
<evidence type="ECO:0000313" key="11">
    <source>
        <dbReference type="Proteomes" id="UP000271010"/>
    </source>
</evidence>
<dbReference type="RefSeq" id="WP_123132018.1">
    <property type="nucleotide sequence ID" value="NZ_JBHMAD010000011.1"/>
</dbReference>
<evidence type="ECO:0000313" key="10">
    <source>
        <dbReference type="EMBL" id="RNI31882.1"/>
    </source>
</evidence>
<evidence type="ECO:0000256" key="5">
    <source>
        <dbReference type="ARBA" id="ARBA00022692"/>
    </source>
</evidence>
<feature type="transmembrane region" description="Helical" evidence="8">
    <location>
        <begin position="214"/>
        <end position="231"/>
    </location>
</feature>
<dbReference type="GO" id="GO:0022857">
    <property type="term" value="F:transmembrane transporter activity"/>
    <property type="evidence" value="ECO:0007669"/>
    <property type="project" value="InterPro"/>
</dbReference>
<gene>
    <name evidence="10" type="ORF">EFA69_05060</name>
</gene>
<dbReference type="Proteomes" id="UP000271010">
    <property type="component" value="Unassembled WGS sequence"/>
</dbReference>
<evidence type="ECO:0000256" key="1">
    <source>
        <dbReference type="ARBA" id="ARBA00003279"/>
    </source>
</evidence>
<dbReference type="OrthoDB" id="9793283at2"/>
<feature type="transmembrane region" description="Helical" evidence="8">
    <location>
        <begin position="251"/>
        <end position="272"/>
    </location>
</feature>
<dbReference type="EMBL" id="RJJE01000003">
    <property type="protein sequence ID" value="RNI31882.1"/>
    <property type="molecule type" value="Genomic_DNA"/>
</dbReference>
<evidence type="ECO:0000256" key="8">
    <source>
        <dbReference type="SAM" id="Phobius"/>
    </source>
</evidence>
<feature type="transmembrane region" description="Helical" evidence="8">
    <location>
        <begin position="104"/>
        <end position="125"/>
    </location>
</feature>
<feature type="transmembrane region" description="Helical" evidence="8">
    <location>
        <begin position="375"/>
        <end position="396"/>
    </location>
</feature>
<feature type="transmembrane region" description="Helical" evidence="8">
    <location>
        <begin position="7"/>
        <end position="27"/>
    </location>
</feature>
<feature type="transmembrane region" description="Helical" evidence="8">
    <location>
        <begin position="47"/>
        <end position="67"/>
    </location>
</feature>
<keyword evidence="6 8" id="KW-1133">Transmembrane helix</keyword>
<sequence length="432" mass="46295">MKEQRKAALGFIFVTLLIDVIGFGIIIPVLPKLISELINGSLSDASLYGGWLMFAYSITQFLFSPVLGNLSDRFGRRPVLLFSLFGFGIDYILLALAPNIGWLFVGRIIAGITGASMTTATAYIADISTPEKRAQNFGMVGAAFGLGFIIGPVIGGVLGQYGARVPFYAAAAMTLLNWLYGYFILPESLAPENRRPFNLKRANPVGSLLQLKRYPVIAGLVGSLIFIYIAAHSTQSTWSYYTMEKFGWNEAWVGYSMGFLGVMVALVQGGLIRFINPWLGAKRSVYYGLALYAVGFLLFGLATQGWMMFAILVPYCLGGIAGPALQGIISSQVPANEQGELQGGLTGLVSATSIVGPPLMTYLFAHFTQKGASVYFPGAPFLMGALLTVVSVVLAVRSLSKHDLNLLKAPNSDAPLVPAPEAAPSMALGLKE</sequence>
<dbReference type="InterPro" id="IPR011701">
    <property type="entry name" value="MFS"/>
</dbReference>
<dbReference type="CDD" id="cd17388">
    <property type="entry name" value="MFS_TetA"/>
    <property type="match status" value="1"/>
</dbReference>
<dbReference type="PANTHER" id="PTHR23504">
    <property type="entry name" value="MAJOR FACILITATOR SUPERFAMILY DOMAIN-CONTAINING PROTEIN 10"/>
    <property type="match status" value="1"/>
</dbReference>
<feature type="transmembrane region" description="Helical" evidence="8">
    <location>
        <begin position="284"/>
        <end position="302"/>
    </location>
</feature>
<dbReference type="InterPro" id="IPR001958">
    <property type="entry name" value="Tet-R_TetA/multi-R_MdtG-like"/>
</dbReference>
<name>A0A3M9N261_9BACT</name>
<accession>A0A3M9N261</accession>
<dbReference type="PANTHER" id="PTHR23504:SF15">
    <property type="entry name" value="MAJOR FACILITATOR SUPERFAMILY (MFS) PROFILE DOMAIN-CONTAINING PROTEIN"/>
    <property type="match status" value="1"/>
</dbReference>
<organism evidence="10 11">
    <name type="scientific">Rufibacter immobilis</name>
    <dbReference type="NCBI Taxonomy" id="1348778"/>
    <lineage>
        <taxon>Bacteria</taxon>
        <taxon>Pseudomonadati</taxon>
        <taxon>Bacteroidota</taxon>
        <taxon>Cytophagia</taxon>
        <taxon>Cytophagales</taxon>
        <taxon>Hymenobacteraceae</taxon>
        <taxon>Rufibacter</taxon>
    </lineage>
</organism>
<feature type="transmembrane region" description="Helical" evidence="8">
    <location>
        <begin position="79"/>
        <end position="98"/>
    </location>
</feature>
<dbReference type="PROSITE" id="PS00216">
    <property type="entry name" value="SUGAR_TRANSPORT_1"/>
    <property type="match status" value="1"/>
</dbReference>
<keyword evidence="4" id="KW-0813">Transport</keyword>
<feature type="transmembrane region" description="Helical" evidence="8">
    <location>
        <begin position="341"/>
        <end position="363"/>
    </location>
</feature>
<comment type="similarity">
    <text evidence="3">Belongs to the major facilitator superfamily. TCR/Tet family.</text>
</comment>
<dbReference type="InterPro" id="IPR020846">
    <property type="entry name" value="MFS_dom"/>
</dbReference>
<evidence type="ECO:0000256" key="3">
    <source>
        <dbReference type="ARBA" id="ARBA00007520"/>
    </source>
</evidence>
<feature type="transmembrane region" description="Helical" evidence="8">
    <location>
        <begin position="165"/>
        <end position="185"/>
    </location>
</feature>
<feature type="transmembrane region" description="Helical" evidence="8">
    <location>
        <begin position="137"/>
        <end position="159"/>
    </location>
</feature>
<comment type="function">
    <text evidence="1">Resistance to tetracycline by an active tetracycline efflux. This is an energy-dependent process that decreases the accumulation of the antibiotic in whole cells. This protein functions as a metal-tetracycline/H(+) antiporter.</text>
</comment>
<comment type="subcellular location">
    <subcellularLocation>
        <location evidence="2">Membrane</location>
        <topology evidence="2">Multi-pass membrane protein</topology>
    </subcellularLocation>
</comment>
<dbReference type="AlphaFoldDB" id="A0A3M9N261"/>
<feature type="domain" description="Major facilitator superfamily (MFS) profile" evidence="9">
    <location>
        <begin position="8"/>
        <end position="403"/>
    </location>
</feature>
<protein>
    <submittedName>
        <fullName evidence="10">MFS transporter</fullName>
    </submittedName>
</protein>
<dbReference type="PROSITE" id="PS50850">
    <property type="entry name" value="MFS"/>
    <property type="match status" value="1"/>
</dbReference>